<dbReference type="Proteomes" id="UP001164929">
    <property type="component" value="Chromosome 6"/>
</dbReference>
<reference evidence="2" key="1">
    <citation type="journal article" date="2023" name="Mol. Ecol. Resour.">
        <title>Chromosome-level genome assembly of a triploid poplar Populus alba 'Berolinensis'.</title>
        <authorList>
            <person name="Chen S."/>
            <person name="Yu Y."/>
            <person name="Wang X."/>
            <person name="Wang S."/>
            <person name="Zhang T."/>
            <person name="Zhou Y."/>
            <person name="He R."/>
            <person name="Meng N."/>
            <person name="Wang Y."/>
            <person name="Liu W."/>
            <person name="Liu Z."/>
            <person name="Liu J."/>
            <person name="Guo Q."/>
            <person name="Huang H."/>
            <person name="Sederoff R.R."/>
            <person name="Wang G."/>
            <person name="Qu G."/>
            <person name="Chen S."/>
        </authorList>
    </citation>
    <scope>NUCLEOTIDE SEQUENCE</scope>
    <source>
        <strain evidence="2">SC-2020</strain>
    </source>
</reference>
<feature type="domain" description="Gag1-like clamp" evidence="1">
    <location>
        <begin position="98"/>
        <end position="209"/>
    </location>
</feature>
<proteinExistence type="predicted"/>
<dbReference type="InterPro" id="IPR025124">
    <property type="entry name" value="Gag1-like_clamp"/>
</dbReference>
<dbReference type="PANTHER" id="PTHR33373:SF13">
    <property type="entry name" value="DUF4050 DOMAIN-CONTAINING PROTEIN"/>
    <property type="match status" value="1"/>
</dbReference>
<dbReference type="EMBL" id="JAQIZT010000006">
    <property type="protein sequence ID" value="KAJ6992615.1"/>
    <property type="molecule type" value="Genomic_DNA"/>
</dbReference>
<sequence length="209" mass="23478">MENPNSSPFKSSNNPKLQAADDLLLEDRTSRSYRTKDRTVYDAIVVQRLRIYCQNSGCFGCCTKPTPIIAVDEPSKGLRIQGRVVRKPSISDDFWSTSTCDLDNSTVQSQRSISSISLPNQNPASSTGGMSSNSEFVNHGLLLWQLNRLQWIGRGTSGNQNQRRQESRLSWNATYEGLLGSRNPFPKPIPLSEMVNFLVDVWEQEGLYD</sequence>
<keyword evidence="3" id="KW-1185">Reference proteome</keyword>
<evidence type="ECO:0000313" key="3">
    <source>
        <dbReference type="Proteomes" id="UP001164929"/>
    </source>
</evidence>
<dbReference type="AlphaFoldDB" id="A0AAD6QLP3"/>
<gene>
    <name evidence="2" type="ORF">NC653_015880</name>
</gene>
<dbReference type="Pfam" id="PF13259">
    <property type="entry name" value="clamp_Gag1-like"/>
    <property type="match status" value="1"/>
</dbReference>
<dbReference type="PANTHER" id="PTHR33373">
    <property type="entry name" value="OS07G0479600 PROTEIN"/>
    <property type="match status" value="1"/>
</dbReference>
<name>A0AAD6QLP3_9ROSI</name>
<comment type="caution">
    <text evidence="2">The sequence shown here is derived from an EMBL/GenBank/DDBJ whole genome shotgun (WGS) entry which is preliminary data.</text>
</comment>
<evidence type="ECO:0000313" key="2">
    <source>
        <dbReference type="EMBL" id="KAJ6992615.1"/>
    </source>
</evidence>
<organism evidence="2 3">
    <name type="scientific">Populus alba x Populus x berolinensis</name>
    <dbReference type="NCBI Taxonomy" id="444605"/>
    <lineage>
        <taxon>Eukaryota</taxon>
        <taxon>Viridiplantae</taxon>
        <taxon>Streptophyta</taxon>
        <taxon>Embryophyta</taxon>
        <taxon>Tracheophyta</taxon>
        <taxon>Spermatophyta</taxon>
        <taxon>Magnoliopsida</taxon>
        <taxon>eudicotyledons</taxon>
        <taxon>Gunneridae</taxon>
        <taxon>Pentapetalae</taxon>
        <taxon>rosids</taxon>
        <taxon>fabids</taxon>
        <taxon>Malpighiales</taxon>
        <taxon>Salicaceae</taxon>
        <taxon>Saliceae</taxon>
        <taxon>Populus</taxon>
    </lineage>
</organism>
<protein>
    <recommendedName>
        <fullName evidence="1">Gag1-like clamp domain-containing protein</fullName>
    </recommendedName>
</protein>
<accession>A0AAD6QLP3</accession>
<evidence type="ECO:0000259" key="1">
    <source>
        <dbReference type="Pfam" id="PF13259"/>
    </source>
</evidence>